<gene>
    <name evidence="4" type="ORF">FUG_LOCUS386956</name>
    <name evidence="3" type="ORF">MDCFG202_LOCUS259766</name>
</gene>
<protein>
    <recommendedName>
        <fullName evidence="2">Ubiquitin-like domain-containing protein</fullName>
    </recommendedName>
</protein>
<feature type="compositionally biased region" description="Polar residues" evidence="1">
    <location>
        <begin position="523"/>
        <end position="538"/>
    </location>
</feature>
<dbReference type="PANTHER" id="PTHR38886">
    <property type="entry name" value="SESA DOMAIN-CONTAINING PROTEIN"/>
    <property type="match status" value="1"/>
</dbReference>
<feature type="region of interest" description="Disordered" evidence="1">
    <location>
        <begin position="447"/>
        <end position="468"/>
    </location>
</feature>
<organism evidence="4">
    <name type="scientific">Gibberella zeae</name>
    <name type="common">Wheat head blight fungus</name>
    <name type="synonym">Fusarium graminearum</name>
    <dbReference type="NCBI Taxonomy" id="5518"/>
    <lineage>
        <taxon>Eukaryota</taxon>
        <taxon>Fungi</taxon>
        <taxon>Dikarya</taxon>
        <taxon>Ascomycota</taxon>
        <taxon>Pezizomycotina</taxon>
        <taxon>Sordariomycetes</taxon>
        <taxon>Hypocreomycetidae</taxon>
        <taxon>Hypocreales</taxon>
        <taxon>Nectriaceae</taxon>
        <taxon>Fusarium</taxon>
    </lineage>
</organism>
<evidence type="ECO:0000259" key="2">
    <source>
        <dbReference type="Pfam" id="PF22893"/>
    </source>
</evidence>
<name>A0A4E9EDP2_GIBZA</name>
<accession>A0A4E9EDP2</accession>
<reference evidence="3" key="2">
    <citation type="submission" date="2021-03" db="EMBL/GenBank/DDBJ databases">
        <authorList>
            <person name="Alouane T."/>
            <person name="Langin T."/>
            <person name="Bonhomme L."/>
        </authorList>
    </citation>
    <scope>NUCLEOTIDE SEQUENCE</scope>
    <source>
        <strain evidence="3">MDC_Fg202</strain>
    </source>
</reference>
<dbReference type="EMBL" id="CAJPIJ010000134">
    <property type="protein sequence ID" value="CAG1984716.1"/>
    <property type="molecule type" value="Genomic_DNA"/>
</dbReference>
<dbReference type="InterPro" id="IPR054464">
    <property type="entry name" value="ULD_fung"/>
</dbReference>
<feature type="region of interest" description="Disordered" evidence="1">
    <location>
        <begin position="516"/>
        <end position="565"/>
    </location>
</feature>
<evidence type="ECO:0000256" key="1">
    <source>
        <dbReference type="SAM" id="MobiDB-lite"/>
    </source>
</evidence>
<evidence type="ECO:0000313" key="4">
    <source>
        <dbReference type="EMBL" id="VIO60138.1"/>
    </source>
</evidence>
<reference evidence="4" key="1">
    <citation type="submission" date="2019-04" db="EMBL/GenBank/DDBJ databases">
        <authorList>
            <person name="Melise S."/>
            <person name="Noan J."/>
            <person name="Okalmin O."/>
        </authorList>
    </citation>
    <scope>NUCLEOTIDE SEQUENCE</scope>
    <source>
        <strain evidence="4">FN9</strain>
    </source>
</reference>
<evidence type="ECO:0000313" key="3">
    <source>
        <dbReference type="EMBL" id="CAG1984716.1"/>
    </source>
</evidence>
<proteinExistence type="predicted"/>
<dbReference type="Proteomes" id="UP000746612">
    <property type="component" value="Unassembled WGS sequence"/>
</dbReference>
<dbReference type="EMBL" id="CAAKMV010000142">
    <property type="protein sequence ID" value="VIO60138.1"/>
    <property type="molecule type" value="Genomic_DNA"/>
</dbReference>
<dbReference type="Pfam" id="PF22893">
    <property type="entry name" value="ULD_2"/>
    <property type="match status" value="1"/>
</dbReference>
<dbReference type="PANTHER" id="PTHR38886:SF1">
    <property type="entry name" value="NACHT-NTPASE AND P-LOOP NTPASES N-TERMINAL DOMAIN-CONTAINING PROTEIN"/>
    <property type="match status" value="1"/>
</dbReference>
<sequence length="609" mass="68286">MNCLLKLPSLTVSENLNNNSSNFLLHKLTMEFALSAGAVGDFISIAALIKDIVVALDDSRGSAKQYRELVQQLNTLDQTLDTVQQTLKDPRMTHSLELISAIVLDTVTKTKKCLVDFLDQISKYEPALSTTAFVKKASLNGASKKVRWKATSNCRKVQWKLNEKDIDRFRAEVVGYTIALEMVLRVITIRLLQRNYDSLVREQQNAEKRTTDLIHRSKTSLGTSLDSIGRNIVSKLEIIHSLVAQLKTTTGHIVSLIQSVAGDISSIKAIVMHLDRGPGDEHFILEDITGRRFPIHLKTITSWAVLEFILNERFKGKKGARRVQHKRYTLVEDKTHREVDQSIPWDGAFLPYQKINMSLICNEVEGNGTNGKGASSCPFCKMLSGSLASTGVELKWKVYALFPLESCGRFFTRVVEVDHGELNQVPGLAESSCSENVSDEDAYTRFHESKSISPQTRPGMGSLPSISGYDSDDEDVRGFVRVHLVSKKIRATERLAIEDASNHIINHESDLTAPVLHPHSTPELDSTTSFGISSPQGQEEQRKGFKQKQRISNPNPPAVFLNMPPLSRVYTPDDIPKHRDDKRVCMDRSYRIMVEKPNSRATYSSRFYG</sequence>
<dbReference type="AlphaFoldDB" id="A0A4E9EDP2"/>
<feature type="domain" description="Ubiquitin-like" evidence="2">
    <location>
        <begin position="281"/>
        <end position="361"/>
    </location>
</feature>